<protein>
    <submittedName>
        <fullName evidence="1">Uncharacterized protein</fullName>
    </submittedName>
</protein>
<dbReference type="Proteomes" id="UP000231550">
    <property type="component" value="Unassembled WGS sequence"/>
</dbReference>
<accession>A0A2H0KRH4</accession>
<dbReference type="EMBL" id="PCVN01000007">
    <property type="protein sequence ID" value="PIQ74760.1"/>
    <property type="molecule type" value="Genomic_DNA"/>
</dbReference>
<evidence type="ECO:0000313" key="2">
    <source>
        <dbReference type="Proteomes" id="UP000231550"/>
    </source>
</evidence>
<proteinExistence type="predicted"/>
<reference evidence="1 2" key="1">
    <citation type="submission" date="2017-09" db="EMBL/GenBank/DDBJ databases">
        <title>Depth-based differentiation of microbial function through sediment-hosted aquifers and enrichment of novel symbionts in the deep terrestrial subsurface.</title>
        <authorList>
            <person name="Probst A.J."/>
            <person name="Ladd B."/>
            <person name="Jarett J.K."/>
            <person name="Geller-Mcgrath D.E."/>
            <person name="Sieber C.M."/>
            <person name="Emerson J.B."/>
            <person name="Anantharaman K."/>
            <person name="Thomas B.C."/>
            <person name="Malmstrom R."/>
            <person name="Stieglmeier M."/>
            <person name="Klingl A."/>
            <person name="Woyke T."/>
            <person name="Ryan C.M."/>
            <person name="Banfield J.F."/>
        </authorList>
    </citation>
    <scope>NUCLEOTIDE SEQUENCE [LARGE SCALE GENOMIC DNA]</scope>
    <source>
        <strain evidence="1">CG11_big_fil_rev_8_21_14_0_20_44_10</strain>
    </source>
</reference>
<dbReference type="AlphaFoldDB" id="A0A2H0KRH4"/>
<sequence>MSFLYFSKTKTLREGRIFVRQIFAIRFNHWPELSSTGPEEGMVSVGVVVPVVFFGKEARRLSIAVCKAVCRDH</sequence>
<organism evidence="1 2">
    <name type="scientific">Candidatus Portnoybacteria bacterium CG11_big_fil_rev_8_21_14_0_20_44_10</name>
    <dbReference type="NCBI Taxonomy" id="1974818"/>
    <lineage>
        <taxon>Bacteria</taxon>
        <taxon>Candidatus Portnoyibacteriota</taxon>
    </lineage>
</organism>
<evidence type="ECO:0000313" key="1">
    <source>
        <dbReference type="EMBL" id="PIQ74760.1"/>
    </source>
</evidence>
<name>A0A2H0KRH4_9BACT</name>
<gene>
    <name evidence="1" type="ORF">COV85_00295</name>
</gene>
<comment type="caution">
    <text evidence="1">The sequence shown here is derived from an EMBL/GenBank/DDBJ whole genome shotgun (WGS) entry which is preliminary data.</text>
</comment>